<dbReference type="PANTHER" id="PTHR43272:SF11">
    <property type="entry name" value="AMP-DEPENDENT SYNTHETASE_LIGASE DOMAIN-CONTAINING PROTEIN"/>
    <property type="match status" value="1"/>
</dbReference>
<dbReference type="Proteomes" id="UP000039046">
    <property type="component" value="Unassembled WGS sequence"/>
</dbReference>
<dbReference type="OrthoDB" id="4138492at2759"/>
<dbReference type="HOGENOM" id="CLU_022749_0_0_1"/>
<feature type="domain" description="AMP-dependent synthetase/ligase" evidence="1">
    <location>
        <begin position="197"/>
        <end position="296"/>
    </location>
</feature>
<accession>A0A0A1SKW8</accession>
<dbReference type="Gene3D" id="3.40.50.12780">
    <property type="entry name" value="N-terminal domain of ligase-like"/>
    <property type="match status" value="1"/>
</dbReference>
<dbReference type="GO" id="GO:0005783">
    <property type="term" value="C:endoplasmic reticulum"/>
    <property type="evidence" value="ECO:0007669"/>
    <property type="project" value="TreeGrafter"/>
</dbReference>
<feature type="domain" description="AMP-dependent synthetase/ligase" evidence="1">
    <location>
        <begin position="362"/>
        <end position="601"/>
    </location>
</feature>
<proteinExistence type="predicted"/>
<keyword evidence="3" id="KW-1185">Reference proteome</keyword>
<evidence type="ECO:0000259" key="1">
    <source>
        <dbReference type="Pfam" id="PF00501"/>
    </source>
</evidence>
<dbReference type="SUPFAM" id="SSF56801">
    <property type="entry name" value="Acetyl-CoA synthetase-like"/>
    <property type="match status" value="1"/>
</dbReference>
<evidence type="ECO:0000313" key="3">
    <source>
        <dbReference type="Proteomes" id="UP000039046"/>
    </source>
</evidence>
<dbReference type="PANTHER" id="PTHR43272">
    <property type="entry name" value="LONG-CHAIN-FATTY-ACID--COA LIGASE"/>
    <property type="match status" value="1"/>
</dbReference>
<dbReference type="STRING" id="1531966.A0A0A1SKW8"/>
<protein>
    <recommendedName>
        <fullName evidence="1">AMP-dependent synthetase/ligase domain-containing protein</fullName>
    </recommendedName>
</protein>
<organism evidence="2 3">
    <name type="scientific">[Torrubiella] hemipterigena</name>
    <dbReference type="NCBI Taxonomy" id="1531966"/>
    <lineage>
        <taxon>Eukaryota</taxon>
        <taxon>Fungi</taxon>
        <taxon>Dikarya</taxon>
        <taxon>Ascomycota</taxon>
        <taxon>Pezizomycotina</taxon>
        <taxon>Sordariomycetes</taxon>
        <taxon>Hypocreomycetidae</taxon>
        <taxon>Hypocreales</taxon>
        <taxon>Clavicipitaceae</taxon>
        <taxon>Clavicipitaceae incertae sedis</taxon>
        <taxon>'Torrubiella' clade</taxon>
    </lineage>
</organism>
<dbReference type="InterPro" id="IPR000873">
    <property type="entry name" value="AMP-dep_synth/lig_dom"/>
</dbReference>
<reference evidence="2 3" key="1">
    <citation type="journal article" date="2015" name="Genome Announc.">
        <title>Draft Genome Sequence and Gene Annotation of the Entomopathogenic Fungus Verticillium hemipterigenum.</title>
        <authorList>
            <person name="Horn F."/>
            <person name="Habel A."/>
            <person name="Scharf D.H."/>
            <person name="Dworschak J."/>
            <person name="Brakhage A.A."/>
            <person name="Guthke R."/>
            <person name="Hertweck C."/>
            <person name="Linde J."/>
        </authorList>
    </citation>
    <scope>NUCLEOTIDE SEQUENCE [LARGE SCALE GENOMIC DNA]</scope>
</reference>
<dbReference type="Pfam" id="PF00501">
    <property type="entry name" value="AMP-binding"/>
    <property type="match status" value="2"/>
</dbReference>
<sequence>MSALNRAQPLLCCFTFCFFNTDEKAALCANVEEKLKYHWVPRPDYSWLQRCNPPAQRSTLTMGVLESLDSGLTGLVGQWNGYSTGLVTVLVAIVSYQLVTSRDPDVHPMLLARQANAANVRSEGQSAVYRSIAAPHSMPLNPGLNVKDAGASKWARGRDGDLRDVWRKVVSGGDGGAKGRLLTVLGSENVVDHKLADLTRQINLIGQHITEQGGIRVGVYLPNSIELLVTLFACAFQKNITIVLLPFDVPDDELVSMLRRAAVDTVITATGSFPFDDIVKAYPALRQLIWVVDQGSAHMDWNEVPQGIGSSVSVATWQDIVRDAPESAGAELPAIDIESTPADIVTFWLAKAGQPEDMTRFTQGNIVAGMAGQIAGLPTKDRLGPNDLVCPADSLTNIHTLIVTLAALYSNASIALNSVAGQTSDLGLATQGVSPTIVIAGPATLLRVHDQAMKKLGSLGAASHYLATSSLTRKGILTTSNSLSGFAAAAKPSIGKDSSKLRLIYTAERVGAATPHLSPKVLSDLRALTGSRLMYALSASKVAGAVSQTAFFDYRLKEGKGHFGAPTTSTEIFLKDMGSHVTTDDKVEGEIYVRGPCVAEGEAGLGVAGVMLDDNTLAYL</sequence>
<dbReference type="GO" id="GO:0004467">
    <property type="term" value="F:long-chain fatty acid-CoA ligase activity"/>
    <property type="evidence" value="ECO:0007669"/>
    <property type="project" value="TreeGrafter"/>
</dbReference>
<evidence type="ECO:0000313" key="2">
    <source>
        <dbReference type="EMBL" id="CEJ80913.1"/>
    </source>
</evidence>
<dbReference type="AlphaFoldDB" id="A0A0A1SKW8"/>
<dbReference type="EMBL" id="CDHN01000001">
    <property type="protein sequence ID" value="CEJ80913.1"/>
    <property type="molecule type" value="Genomic_DNA"/>
</dbReference>
<dbReference type="InterPro" id="IPR042099">
    <property type="entry name" value="ANL_N_sf"/>
</dbReference>
<gene>
    <name evidence="2" type="ORF">VHEMI01070</name>
</gene>
<dbReference type="GO" id="GO:0016020">
    <property type="term" value="C:membrane"/>
    <property type="evidence" value="ECO:0007669"/>
    <property type="project" value="TreeGrafter"/>
</dbReference>
<name>A0A0A1SKW8_9HYPO</name>